<dbReference type="OrthoDB" id="5736604at2"/>
<evidence type="ECO:0000313" key="1">
    <source>
        <dbReference type="EMBL" id="KGD65288.1"/>
    </source>
</evidence>
<gene>
    <name evidence="1" type="ORF">Y5S_01181</name>
</gene>
<dbReference type="RefSeq" id="WP_035231300.1">
    <property type="nucleotide sequence ID" value="NZ_ARXV01000004.1"/>
</dbReference>
<evidence type="ECO:0008006" key="3">
    <source>
        <dbReference type="Google" id="ProtNLM"/>
    </source>
</evidence>
<dbReference type="eggNOG" id="ENOG5032TNS">
    <property type="taxonomic scope" value="Bacteria"/>
</dbReference>
<dbReference type="STRING" id="1177154.Y5S_01181"/>
<dbReference type="InterPro" id="IPR047742">
    <property type="entry name" value="PA4642-like"/>
</dbReference>
<proteinExistence type="predicted"/>
<comment type="caution">
    <text evidence="1">The sequence shown here is derived from an EMBL/GenBank/DDBJ whole genome shotgun (WGS) entry which is preliminary data.</text>
</comment>
<reference evidence="1 2" key="1">
    <citation type="submission" date="2012-09" db="EMBL/GenBank/DDBJ databases">
        <title>Genome Sequence of alkane-degrading Bacterium Alcanivorax sp. 19-m-6.</title>
        <authorList>
            <person name="Lai Q."/>
            <person name="Shao Z."/>
        </authorList>
    </citation>
    <scope>NUCLEOTIDE SEQUENCE [LARGE SCALE GENOMIC DNA]</scope>
    <source>
        <strain evidence="1 2">19-m-6</strain>
    </source>
</reference>
<keyword evidence="2" id="KW-1185">Reference proteome</keyword>
<organism evidence="1 2">
    <name type="scientific">Alcanivorax nanhaiticus</name>
    <dbReference type="NCBI Taxonomy" id="1177154"/>
    <lineage>
        <taxon>Bacteria</taxon>
        <taxon>Pseudomonadati</taxon>
        <taxon>Pseudomonadota</taxon>
        <taxon>Gammaproteobacteria</taxon>
        <taxon>Oceanospirillales</taxon>
        <taxon>Alcanivoracaceae</taxon>
        <taxon>Alcanivorax</taxon>
    </lineage>
</organism>
<dbReference type="AlphaFoldDB" id="A0A095TSC7"/>
<name>A0A095TSC7_9GAMM</name>
<dbReference type="NCBIfam" id="NF038106">
    <property type="entry name" value="gamma_NF038106"/>
    <property type="match status" value="1"/>
</dbReference>
<protein>
    <recommendedName>
        <fullName evidence="3">Aminopeptidase N</fullName>
    </recommendedName>
</protein>
<sequence>MAERKDKKKVIGEPMTDEQIKVFLDVPSEEGVSSDFHTLEKAYRALRAEDFGRFIGFFKAQGRDLNARDPEGRTLLAHIADHKKCEEYADLLREAGGTA</sequence>
<dbReference type="Proteomes" id="UP000029444">
    <property type="component" value="Unassembled WGS sequence"/>
</dbReference>
<accession>A0A095TSC7</accession>
<dbReference type="EMBL" id="ARXV01000004">
    <property type="protein sequence ID" value="KGD65288.1"/>
    <property type="molecule type" value="Genomic_DNA"/>
</dbReference>
<dbReference type="PATRIC" id="fig|1177154.3.peg.1199"/>
<evidence type="ECO:0000313" key="2">
    <source>
        <dbReference type="Proteomes" id="UP000029444"/>
    </source>
</evidence>